<organism evidence="1 2">
    <name type="scientific">Paraburkholderia caribensis MBA4</name>
    <dbReference type="NCBI Taxonomy" id="1323664"/>
    <lineage>
        <taxon>Bacteria</taxon>
        <taxon>Pseudomonadati</taxon>
        <taxon>Pseudomonadota</taxon>
        <taxon>Betaproteobacteria</taxon>
        <taxon>Burkholderiales</taxon>
        <taxon>Burkholderiaceae</taxon>
        <taxon>Paraburkholderia</taxon>
    </lineage>
</organism>
<dbReference type="KEGG" id="bcai:K788_0000687"/>
<gene>
    <name evidence="1" type="ORF">K788_0000687</name>
</gene>
<protein>
    <submittedName>
        <fullName evidence="1">Uncharacterized protein</fullName>
    </submittedName>
</protein>
<dbReference type="EMBL" id="CP012747">
    <property type="protein sequence ID" value="ALL68205.1"/>
    <property type="molecule type" value="Genomic_DNA"/>
</dbReference>
<reference evidence="1 2" key="1">
    <citation type="journal article" date="2014" name="Genome Announc.">
        <title>Draft Genome Sequence of the Haloacid-Degrading Burkholderia caribensis Strain MBA4.</title>
        <authorList>
            <person name="Pan Y."/>
            <person name="Kong K.F."/>
            <person name="Tsang J.S."/>
        </authorList>
    </citation>
    <scope>NUCLEOTIDE SEQUENCE [LARGE SCALE GENOMIC DNA]</scope>
    <source>
        <strain evidence="1 2">MBA4</strain>
    </source>
</reference>
<dbReference type="AlphaFoldDB" id="A0A0N7JV47"/>
<accession>A0A0N7JV47</accession>
<sequence length="37" mass="4256">MHNARAYMTLRAIAPTYRQNRHDALPHGNFCVLDDEG</sequence>
<name>A0A0N7JV47_9BURK</name>
<evidence type="ECO:0000313" key="1">
    <source>
        <dbReference type="EMBL" id="ALL68205.1"/>
    </source>
</evidence>
<dbReference type="Proteomes" id="UP000019146">
    <property type="component" value="Chromosome 2"/>
</dbReference>
<evidence type="ECO:0000313" key="2">
    <source>
        <dbReference type="Proteomes" id="UP000019146"/>
    </source>
</evidence>
<proteinExistence type="predicted"/>